<reference evidence="1" key="2">
    <citation type="journal article" date="2015" name="Data Brief">
        <title>Shoot transcriptome of the giant reed, Arundo donax.</title>
        <authorList>
            <person name="Barrero R.A."/>
            <person name="Guerrero F.D."/>
            <person name="Moolhuijzen P."/>
            <person name="Goolsby J.A."/>
            <person name="Tidwell J."/>
            <person name="Bellgard S.E."/>
            <person name="Bellgard M.I."/>
        </authorList>
    </citation>
    <scope>NUCLEOTIDE SEQUENCE</scope>
    <source>
        <tissue evidence="1">Shoot tissue taken approximately 20 cm above the soil surface</tissue>
    </source>
</reference>
<protein>
    <submittedName>
        <fullName evidence="1">Uncharacterized protein</fullName>
    </submittedName>
</protein>
<name>A0A0A9DL83_ARUDO</name>
<dbReference type="EMBL" id="GBRH01208541">
    <property type="protein sequence ID" value="JAD89354.1"/>
    <property type="molecule type" value="Transcribed_RNA"/>
</dbReference>
<reference evidence="1" key="1">
    <citation type="submission" date="2014-09" db="EMBL/GenBank/DDBJ databases">
        <authorList>
            <person name="Magalhaes I.L.F."/>
            <person name="Oliveira U."/>
            <person name="Santos F.R."/>
            <person name="Vidigal T.H.D.A."/>
            <person name="Brescovit A.D."/>
            <person name="Santos A.J."/>
        </authorList>
    </citation>
    <scope>NUCLEOTIDE SEQUENCE</scope>
    <source>
        <tissue evidence="1">Shoot tissue taken approximately 20 cm above the soil surface</tissue>
    </source>
</reference>
<organism evidence="1">
    <name type="scientific">Arundo donax</name>
    <name type="common">Giant reed</name>
    <name type="synonym">Donax arundinaceus</name>
    <dbReference type="NCBI Taxonomy" id="35708"/>
    <lineage>
        <taxon>Eukaryota</taxon>
        <taxon>Viridiplantae</taxon>
        <taxon>Streptophyta</taxon>
        <taxon>Embryophyta</taxon>
        <taxon>Tracheophyta</taxon>
        <taxon>Spermatophyta</taxon>
        <taxon>Magnoliopsida</taxon>
        <taxon>Liliopsida</taxon>
        <taxon>Poales</taxon>
        <taxon>Poaceae</taxon>
        <taxon>PACMAD clade</taxon>
        <taxon>Arundinoideae</taxon>
        <taxon>Arundineae</taxon>
        <taxon>Arundo</taxon>
    </lineage>
</organism>
<proteinExistence type="predicted"/>
<sequence>MRYSPSQPVIWQFIALKVVSSTREHQSHNYIIRKLDKNEA</sequence>
<dbReference type="AlphaFoldDB" id="A0A0A9DL83"/>
<evidence type="ECO:0000313" key="1">
    <source>
        <dbReference type="EMBL" id="JAD89354.1"/>
    </source>
</evidence>
<accession>A0A0A9DL83</accession>